<evidence type="ECO:0000313" key="2">
    <source>
        <dbReference type="Proteomes" id="UP000811899"/>
    </source>
</evidence>
<dbReference type="AlphaFoldDB" id="A0AAW4KYY3"/>
<gene>
    <name evidence="1" type="ORF">KI809_05965</name>
</gene>
<dbReference type="EMBL" id="JAHCVJ010000002">
    <property type="protein sequence ID" value="MBT0663843.1"/>
    <property type="molecule type" value="Genomic_DNA"/>
</dbReference>
<name>A0AAW4KYY3_9BACT</name>
<sequence length="198" mass="22605">MLEKRRKPRKKIGLQQVLLQDSSVFSIQWIVLPPAYIGQLTPNDLLSRYFHYIRMFTMSLIRPYQAHDTVEFRLLNTGISLISFTSHPPTSSENSETATLSISGGFLVQKDNCSRGELSFISKPVPSGLKIVLQLSNYCPMLLGTKPSRLRKIIYRITQAYIHKIVTVRFLAKTYYELEGVRPSIKVVKARIKKGETT</sequence>
<accession>A0AAW4KYY3</accession>
<proteinExistence type="predicted"/>
<keyword evidence="2" id="KW-1185">Reference proteome</keyword>
<evidence type="ECO:0000313" key="1">
    <source>
        <dbReference type="EMBL" id="MBT0663843.1"/>
    </source>
</evidence>
<protein>
    <submittedName>
        <fullName evidence="1">Uncharacterized protein</fullName>
    </submittedName>
</protein>
<organism evidence="1 2">
    <name type="scientific">Geoanaerobacter pelophilus</name>
    <dbReference type="NCBI Taxonomy" id="60036"/>
    <lineage>
        <taxon>Bacteria</taxon>
        <taxon>Pseudomonadati</taxon>
        <taxon>Thermodesulfobacteriota</taxon>
        <taxon>Desulfuromonadia</taxon>
        <taxon>Geobacterales</taxon>
        <taxon>Geobacteraceae</taxon>
        <taxon>Geoanaerobacter</taxon>
    </lineage>
</organism>
<reference evidence="1 2" key="1">
    <citation type="submission" date="2021-05" db="EMBL/GenBank/DDBJ databases">
        <title>The draft genome of Geobacter pelophilus DSM 12255.</title>
        <authorList>
            <person name="Xu Z."/>
            <person name="Masuda Y."/>
            <person name="Itoh H."/>
            <person name="Senoo K."/>
        </authorList>
    </citation>
    <scope>NUCLEOTIDE SEQUENCE [LARGE SCALE GENOMIC DNA]</scope>
    <source>
        <strain evidence="1 2">DSM 12255</strain>
    </source>
</reference>
<comment type="caution">
    <text evidence="1">The sequence shown here is derived from an EMBL/GenBank/DDBJ whole genome shotgun (WGS) entry which is preliminary data.</text>
</comment>
<dbReference type="Proteomes" id="UP000811899">
    <property type="component" value="Unassembled WGS sequence"/>
</dbReference>